<accession>F4H162</accession>
<dbReference type="GO" id="GO:0008168">
    <property type="term" value="F:methyltransferase activity"/>
    <property type="evidence" value="ECO:0007669"/>
    <property type="project" value="UniProtKB-KW"/>
</dbReference>
<dbReference type="Pfam" id="PF07992">
    <property type="entry name" value="Pyr_redox_2"/>
    <property type="match status" value="1"/>
</dbReference>
<dbReference type="Pfam" id="PF13649">
    <property type="entry name" value="Methyltransf_25"/>
    <property type="match status" value="1"/>
</dbReference>
<dbReference type="GO" id="GO:0032259">
    <property type="term" value="P:methylation"/>
    <property type="evidence" value="ECO:0007669"/>
    <property type="project" value="UniProtKB-KW"/>
</dbReference>
<dbReference type="GO" id="GO:0004791">
    <property type="term" value="F:thioredoxin-disulfide reductase (NADPH) activity"/>
    <property type="evidence" value="ECO:0007669"/>
    <property type="project" value="UniProtKB-EC"/>
</dbReference>
<reference evidence="7 8" key="1">
    <citation type="submission" date="2011-04" db="EMBL/GenBank/DDBJ databases">
        <title>Complete sequence of Cellulomonas fimi ATCC 484.</title>
        <authorList>
            <consortium name="US DOE Joint Genome Institute"/>
            <person name="Lucas S."/>
            <person name="Han J."/>
            <person name="Lapidus A."/>
            <person name="Cheng J.-F."/>
            <person name="Goodwin L."/>
            <person name="Pitluck S."/>
            <person name="Peters L."/>
            <person name="Chertkov O."/>
            <person name="Detter J.C."/>
            <person name="Han C."/>
            <person name="Tapia R."/>
            <person name="Land M."/>
            <person name="Hauser L."/>
            <person name="Kyrpides N."/>
            <person name="Ivanova N."/>
            <person name="Ovchinnikova G."/>
            <person name="Pagani I."/>
            <person name="Mead D."/>
            <person name="Brumm P."/>
            <person name="Woyke T."/>
        </authorList>
    </citation>
    <scope>NUCLEOTIDE SEQUENCE [LARGE SCALE GENOMIC DNA]</scope>
    <source>
        <strain evidence="8">ATCC 484 / DSM 20113 / JCM 1341 / NBRC 15513 / NCIMB 8980 / NCTC 7547</strain>
    </source>
</reference>
<dbReference type="PRINTS" id="PR00368">
    <property type="entry name" value="FADPNR"/>
</dbReference>
<keyword evidence="1" id="KW-0285">Flavoprotein</keyword>
<dbReference type="Gene3D" id="3.50.50.60">
    <property type="entry name" value="FAD/NAD(P)-binding domain"/>
    <property type="match status" value="2"/>
</dbReference>
<dbReference type="RefSeq" id="WP_013772455.1">
    <property type="nucleotide sequence ID" value="NC_015514.1"/>
</dbReference>
<dbReference type="eggNOG" id="COG0492">
    <property type="taxonomic scope" value="Bacteria"/>
</dbReference>
<dbReference type="SUPFAM" id="SSF53335">
    <property type="entry name" value="S-adenosyl-L-methionine-dependent methyltransferases"/>
    <property type="match status" value="1"/>
</dbReference>
<dbReference type="AlphaFoldDB" id="F4H162"/>
<organism evidence="7 8">
    <name type="scientific">Cellulomonas fimi (strain ATCC 484 / DSM 20113 / JCM 1341 / CCUG 24087 / LMG 16345 / NBRC 15513 / NCIMB 8980 / NCTC 7547 / NRS-133)</name>
    <dbReference type="NCBI Taxonomy" id="590998"/>
    <lineage>
        <taxon>Bacteria</taxon>
        <taxon>Bacillati</taxon>
        <taxon>Actinomycetota</taxon>
        <taxon>Actinomycetes</taxon>
        <taxon>Micrococcales</taxon>
        <taxon>Cellulomonadaceae</taxon>
        <taxon>Cellulomonas</taxon>
    </lineage>
</organism>
<dbReference type="SUPFAM" id="SSF51905">
    <property type="entry name" value="FAD/NAD(P)-binding domain"/>
    <property type="match status" value="1"/>
</dbReference>
<keyword evidence="2" id="KW-0560">Oxidoreductase</keyword>
<dbReference type="Gene3D" id="3.40.50.150">
    <property type="entry name" value="Vaccinia Virus protein VP39"/>
    <property type="match status" value="1"/>
</dbReference>
<evidence type="ECO:0000256" key="1">
    <source>
        <dbReference type="ARBA" id="ARBA00022630"/>
    </source>
</evidence>
<evidence type="ECO:0000256" key="4">
    <source>
        <dbReference type="SAM" id="MobiDB-lite"/>
    </source>
</evidence>
<dbReference type="STRING" id="590998.Celf_3317"/>
<gene>
    <name evidence="7" type="ordered locus">Celf_3317</name>
</gene>
<keyword evidence="8" id="KW-1185">Reference proteome</keyword>
<dbReference type="HOGENOM" id="CLU_036703_0_0_11"/>
<evidence type="ECO:0000313" key="7">
    <source>
        <dbReference type="EMBL" id="AEE47431.1"/>
    </source>
</evidence>
<dbReference type="InterPro" id="IPR023753">
    <property type="entry name" value="FAD/NAD-binding_dom"/>
</dbReference>
<feature type="region of interest" description="Disordered" evidence="4">
    <location>
        <begin position="321"/>
        <end position="340"/>
    </location>
</feature>
<dbReference type="InterPro" id="IPR036188">
    <property type="entry name" value="FAD/NAD-bd_sf"/>
</dbReference>
<dbReference type="PANTHER" id="PTHR48105">
    <property type="entry name" value="THIOREDOXIN REDUCTASE 1-RELATED-RELATED"/>
    <property type="match status" value="1"/>
</dbReference>
<comment type="catalytic activity">
    <reaction evidence="3">
        <text>[thioredoxin]-dithiol + NADP(+) = [thioredoxin]-disulfide + NADPH + H(+)</text>
        <dbReference type="Rhea" id="RHEA:20345"/>
        <dbReference type="Rhea" id="RHEA-COMP:10698"/>
        <dbReference type="Rhea" id="RHEA-COMP:10700"/>
        <dbReference type="ChEBI" id="CHEBI:15378"/>
        <dbReference type="ChEBI" id="CHEBI:29950"/>
        <dbReference type="ChEBI" id="CHEBI:50058"/>
        <dbReference type="ChEBI" id="CHEBI:57783"/>
        <dbReference type="ChEBI" id="CHEBI:58349"/>
        <dbReference type="EC" id="1.8.1.9"/>
    </reaction>
</comment>
<evidence type="ECO:0000313" key="8">
    <source>
        <dbReference type="Proteomes" id="UP000008460"/>
    </source>
</evidence>
<name>F4H162_CELFA</name>
<feature type="domain" description="Methyltransferase" evidence="6">
    <location>
        <begin position="390"/>
        <end position="484"/>
    </location>
</feature>
<proteinExistence type="predicted"/>
<dbReference type="KEGG" id="cfi:Celf_3317"/>
<evidence type="ECO:0000256" key="2">
    <source>
        <dbReference type="ARBA" id="ARBA00023002"/>
    </source>
</evidence>
<dbReference type="PRINTS" id="PR00469">
    <property type="entry name" value="PNDRDTASEII"/>
</dbReference>
<sequence length="556" mass="57937">MDERYDVVVVGGGAAGLSGALTLARARRSVLVVDAGTPRNAPAAHAHGMLTRDGTPPLEILAAGRAEVQRYGAHVEPGSVVAVHQEDGAFTVELADGRSVVARAVLNATGLRDELPDVPGLAERWGSDVLHCPYCHGWEVRDRPVVVLGTTPLAAHAALLWRQWTPDVTLVRHTAPPLGDDDAQRLAARGVRVLDTAVTGVDGPPGDLAVHLADGGTVPAAAVVAPTRLVANAEHLAPLGLHPVPLEVGGHEIGRAVPADPSGATALPGVWLAGNVTDLRATVVVAAAAGTTAAAALNADLVLQDADAAVAAAHDAHVTGHGADGVRHGKGTAGRHTDPVTGVELPEELRGMFAPDFWEERYSGATHVWSGRPNATLVAEVADLPRGRALDVAAGEGGDAVWLAEQGWHVTATDWAPAGLARGAAAAAERGVGDRVTWRQADITSDDGWDDEPYDLVTSHYLHLPPALRTTAVRRLASLVRPGGTLLVVGHHADDLSTAVHRPDVPELFADAVELATLLDPAAWELVTVEARPRTATDPEGREVVLHDAILRARRR</sequence>
<dbReference type="eggNOG" id="COG0500">
    <property type="taxonomic scope" value="Bacteria"/>
</dbReference>
<evidence type="ECO:0000259" key="6">
    <source>
        <dbReference type="Pfam" id="PF13649"/>
    </source>
</evidence>
<dbReference type="InterPro" id="IPR041698">
    <property type="entry name" value="Methyltransf_25"/>
</dbReference>
<dbReference type="Proteomes" id="UP000008460">
    <property type="component" value="Chromosome"/>
</dbReference>
<protein>
    <submittedName>
        <fullName evidence="7">Methyltransferase type 12</fullName>
    </submittedName>
</protein>
<dbReference type="CDD" id="cd02440">
    <property type="entry name" value="AdoMet_MTases"/>
    <property type="match status" value="1"/>
</dbReference>
<evidence type="ECO:0000259" key="5">
    <source>
        <dbReference type="Pfam" id="PF07992"/>
    </source>
</evidence>
<evidence type="ECO:0000256" key="3">
    <source>
        <dbReference type="ARBA" id="ARBA00048132"/>
    </source>
</evidence>
<dbReference type="EMBL" id="CP002666">
    <property type="protein sequence ID" value="AEE47431.1"/>
    <property type="molecule type" value="Genomic_DNA"/>
</dbReference>
<dbReference type="InterPro" id="IPR029063">
    <property type="entry name" value="SAM-dependent_MTases_sf"/>
</dbReference>
<feature type="domain" description="FAD/NAD(P)-binding" evidence="5">
    <location>
        <begin position="5"/>
        <end position="290"/>
    </location>
</feature>
<keyword evidence="7" id="KW-0808">Transferase</keyword>
<dbReference type="InterPro" id="IPR050097">
    <property type="entry name" value="Ferredoxin-NADP_redctase_2"/>
</dbReference>
<keyword evidence="7" id="KW-0489">Methyltransferase</keyword>